<reference evidence="2" key="1">
    <citation type="submission" date="2016-10" db="EMBL/GenBank/DDBJ databases">
        <authorList>
            <person name="Varghese N."/>
        </authorList>
    </citation>
    <scope>NUCLEOTIDE SEQUENCE [LARGE SCALE GENOMIC DNA]</scope>
    <source>
        <strain evidence="2">Nsp8</strain>
    </source>
</reference>
<proteinExistence type="predicted"/>
<gene>
    <name evidence="1" type="ORF">SAMN05216386_1266</name>
</gene>
<dbReference type="Proteomes" id="UP000183107">
    <property type="component" value="Unassembled WGS sequence"/>
</dbReference>
<dbReference type="AlphaFoldDB" id="A0A1I5A8N8"/>
<protein>
    <submittedName>
        <fullName evidence="1">Uncharacterized protein</fullName>
    </submittedName>
</protein>
<keyword evidence="2" id="KW-1185">Reference proteome</keyword>
<dbReference type="EMBL" id="FOVJ01000002">
    <property type="protein sequence ID" value="SFN58854.1"/>
    <property type="molecule type" value="Genomic_DNA"/>
</dbReference>
<evidence type="ECO:0000313" key="2">
    <source>
        <dbReference type="Proteomes" id="UP000183107"/>
    </source>
</evidence>
<evidence type="ECO:0000313" key="1">
    <source>
        <dbReference type="EMBL" id="SFN58854.1"/>
    </source>
</evidence>
<accession>A0A1I5A8N8</accession>
<name>A0A1I5A8N8_9PROT</name>
<sequence>MQFVKLCRYLLARLAVILNAKRVMSDDER</sequence>
<organism evidence="1 2">
    <name type="scientific">Nitrosospira briensis</name>
    <dbReference type="NCBI Taxonomy" id="35799"/>
    <lineage>
        <taxon>Bacteria</taxon>
        <taxon>Pseudomonadati</taxon>
        <taxon>Pseudomonadota</taxon>
        <taxon>Betaproteobacteria</taxon>
        <taxon>Nitrosomonadales</taxon>
        <taxon>Nitrosomonadaceae</taxon>
        <taxon>Nitrosospira</taxon>
    </lineage>
</organism>